<keyword evidence="3" id="KW-0808">Transferase</keyword>
<dbReference type="CDD" id="cd03801">
    <property type="entry name" value="GT4_PimA-like"/>
    <property type="match status" value="1"/>
</dbReference>
<dbReference type="EC" id="2.4.-.-" evidence="3"/>
<dbReference type="RefSeq" id="WP_087862886.1">
    <property type="nucleotide sequence ID" value="NZ_LT859958.1"/>
</dbReference>
<accession>A0A1Y6K8E7</accession>
<evidence type="ECO:0000313" key="3">
    <source>
        <dbReference type="EMBL" id="SMX55097.1"/>
    </source>
</evidence>
<dbReference type="GO" id="GO:0016757">
    <property type="term" value="F:glycosyltransferase activity"/>
    <property type="evidence" value="ECO:0007669"/>
    <property type="project" value="UniProtKB-KW"/>
</dbReference>
<evidence type="ECO:0000313" key="4">
    <source>
        <dbReference type="Proteomes" id="UP000195514"/>
    </source>
</evidence>
<feature type="domain" description="Glycosyltransferase subfamily 4-like N-terminal" evidence="2">
    <location>
        <begin position="14"/>
        <end position="197"/>
    </location>
</feature>
<dbReference type="PANTHER" id="PTHR12526">
    <property type="entry name" value="GLYCOSYLTRANSFERASE"/>
    <property type="match status" value="1"/>
</dbReference>
<dbReference type="KEGG" id="abat:CFX1CAM_2032"/>
<evidence type="ECO:0000259" key="2">
    <source>
        <dbReference type="Pfam" id="PF13579"/>
    </source>
</evidence>
<keyword evidence="4" id="KW-1185">Reference proteome</keyword>
<dbReference type="Pfam" id="PF00534">
    <property type="entry name" value="Glycos_transf_1"/>
    <property type="match status" value="1"/>
</dbReference>
<evidence type="ECO:0000259" key="1">
    <source>
        <dbReference type="Pfam" id="PF00534"/>
    </source>
</evidence>
<dbReference type="Pfam" id="PF13579">
    <property type="entry name" value="Glyco_trans_4_4"/>
    <property type="match status" value="1"/>
</dbReference>
<feature type="domain" description="Glycosyl transferase family 1" evidence="1">
    <location>
        <begin position="270"/>
        <end position="377"/>
    </location>
</feature>
<keyword evidence="3" id="KW-0328">Glycosyltransferase</keyword>
<dbReference type="SUPFAM" id="SSF53756">
    <property type="entry name" value="UDP-Glycosyltransferase/glycogen phosphorylase"/>
    <property type="match status" value="1"/>
</dbReference>
<dbReference type="InterPro" id="IPR001296">
    <property type="entry name" value="Glyco_trans_1"/>
</dbReference>
<gene>
    <name evidence="3" type="ORF">CFX1CAM_2032</name>
</gene>
<reference evidence="4" key="1">
    <citation type="submission" date="2017-05" db="EMBL/GenBank/DDBJ databases">
        <authorList>
            <person name="Kirkegaard R."/>
            <person name="Mcilroy J S."/>
        </authorList>
    </citation>
    <scope>NUCLEOTIDE SEQUENCE [LARGE SCALE GENOMIC DNA]</scope>
</reference>
<protein>
    <submittedName>
        <fullName evidence="3">Putative glycosyltransferase</fullName>
        <ecNumber evidence="3">2.4.-.-</ecNumber>
    </submittedName>
</protein>
<dbReference type="PANTHER" id="PTHR12526:SF636">
    <property type="entry name" value="BLL3647 PROTEIN"/>
    <property type="match status" value="1"/>
</dbReference>
<proteinExistence type="predicted"/>
<dbReference type="InterPro" id="IPR028098">
    <property type="entry name" value="Glyco_trans_4-like_N"/>
</dbReference>
<sequence>MSTHILLIADGRSPTAQSWITNIQALGYSVSLVSTFPCNPPEGIRHFSILPIAFSQLSSSAQAGLAAPDGQPKSTPARRLIRHFAPVLQPLRYLLGPLTVARFARPYQALVSRIKPDLVHALRIPFEGMLGSYTPKGIPFIAATWGNDLTLHASASPLMRTFTQRCLVCADGFAADTQRDVRLARNWGLPADVPTLVVPGSGGLDLNAIFAAPSLDPDAFGLPASGVFVVNPRGMRPKSVHQDVFFAAIPAVLARYPEVHFICPNLAGIRQAETWVSQYGIQSNTHLLPKLSQPQLWSLLKTARVFVSPSSHDGTPNSLLEAMSCGCFPIAGDIESLREWIENGINGLLVDPRSPTQLAEALCQALEDQTLRQKATEHNLALVRQRASQEATHPQISNFYEKLLGDDPTSRRAPRAL</sequence>
<dbReference type="OrthoDB" id="9810929at2"/>
<dbReference type="Proteomes" id="UP000195514">
    <property type="component" value="Chromosome I"/>
</dbReference>
<dbReference type="Gene3D" id="3.40.50.2000">
    <property type="entry name" value="Glycogen Phosphorylase B"/>
    <property type="match status" value="2"/>
</dbReference>
<dbReference type="AlphaFoldDB" id="A0A1Y6K8E7"/>
<dbReference type="EMBL" id="LT859958">
    <property type="protein sequence ID" value="SMX55097.1"/>
    <property type="molecule type" value="Genomic_DNA"/>
</dbReference>
<organism evidence="3 4">
    <name type="scientific">Candidatus Brevifilum fermentans</name>
    <dbReference type="NCBI Taxonomy" id="1986204"/>
    <lineage>
        <taxon>Bacteria</taxon>
        <taxon>Bacillati</taxon>
        <taxon>Chloroflexota</taxon>
        <taxon>Anaerolineae</taxon>
        <taxon>Anaerolineales</taxon>
        <taxon>Anaerolineaceae</taxon>
        <taxon>Candidatus Brevifilum</taxon>
    </lineage>
</organism>
<name>A0A1Y6K8E7_9CHLR</name>